<proteinExistence type="predicted"/>
<protein>
    <recommendedName>
        <fullName evidence="4">PepSY domain-containing protein</fullName>
    </recommendedName>
</protein>
<organism evidence="2 3">
    <name type="scientific">Psychrobacter nivimaris</name>
    <dbReference type="NCBI Taxonomy" id="281738"/>
    <lineage>
        <taxon>Bacteria</taxon>
        <taxon>Pseudomonadati</taxon>
        <taxon>Pseudomonadota</taxon>
        <taxon>Gammaproteobacteria</taxon>
        <taxon>Moraxellales</taxon>
        <taxon>Moraxellaceae</taxon>
        <taxon>Psychrobacter</taxon>
    </lineage>
</organism>
<evidence type="ECO:0008006" key="4">
    <source>
        <dbReference type="Google" id="ProtNLM"/>
    </source>
</evidence>
<feature type="region of interest" description="Disordered" evidence="1">
    <location>
        <begin position="135"/>
        <end position="185"/>
    </location>
</feature>
<dbReference type="AlphaFoldDB" id="A0A6N7BYK8"/>
<feature type="compositionally biased region" description="Basic and acidic residues" evidence="1">
    <location>
        <begin position="142"/>
        <end position="168"/>
    </location>
</feature>
<dbReference type="EMBL" id="VZIZ01000026">
    <property type="protein sequence ID" value="KAF0568091.1"/>
    <property type="molecule type" value="Genomic_DNA"/>
</dbReference>
<dbReference type="Proteomes" id="UP000471465">
    <property type="component" value="Unassembled WGS sequence"/>
</dbReference>
<comment type="caution">
    <text evidence="2">The sequence shown here is derived from an EMBL/GenBank/DDBJ whole genome shotgun (WGS) entry which is preliminary data.</text>
</comment>
<name>A0A6N7BYK8_9GAMM</name>
<reference evidence="2 3" key="1">
    <citation type="submission" date="2019-09" db="EMBL/GenBank/DDBJ databases">
        <title>Draft genome sequence of Psychrobacter nivimaris LAMA 639, in search for biotechnological relevant genes.</title>
        <authorList>
            <person name="Lima A.O.S."/>
            <person name="Staloch B.E.K."/>
            <person name="Freitas R.C."/>
            <person name="Niero H."/>
            <person name="Silva M.A.C."/>
        </authorList>
    </citation>
    <scope>NUCLEOTIDE SEQUENCE [LARGE SCALE GENOMIC DNA]</scope>
    <source>
        <strain evidence="2 3">LAMA 639</strain>
    </source>
</reference>
<evidence type="ECO:0000256" key="1">
    <source>
        <dbReference type="SAM" id="MobiDB-lite"/>
    </source>
</evidence>
<accession>A0A6N7BYK8</accession>
<evidence type="ECO:0000313" key="3">
    <source>
        <dbReference type="Proteomes" id="UP000471465"/>
    </source>
</evidence>
<evidence type="ECO:0000313" key="2">
    <source>
        <dbReference type="EMBL" id="KAF0568091.1"/>
    </source>
</evidence>
<dbReference type="RefSeq" id="WP_160022935.1">
    <property type="nucleotide sequence ID" value="NZ_VZIZ01000026.1"/>
</dbReference>
<sequence>MSLPLLRPLLLTVGATSLVFFGGVIALAVQSPEPASTLSVADPITQNTDITPNASSSSVQQLPLAALSPAQATALAKQDAPNAILQANPELINYNGKVAYEVLLDNSATYIDANLGTVLNPVATNNYRVENFYEDYDEDDRDEHHDDDRDENEKVGKYRDEDYKKSDHLIATSYKHHEEEDDYDD</sequence>
<gene>
    <name evidence="2" type="ORF">FQV37_1427</name>
</gene>
<keyword evidence="3" id="KW-1185">Reference proteome</keyword>